<dbReference type="Pfam" id="PF04749">
    <property type="entry name" value="PLAC8"/>
    <property type="match status" value="1"/>
</dbReference>
<protein>
    <submittedName>
        <fullName evidence="1">Uncharacterized protein</fullName>
    </submittedName>
</protein>
<comment type="caution">
    <text evidence="1">The sequence shown here is derived from an EMBL/GenBank/DDBJ whole genome shotgun (WGS) entry which is preliminary data.</text>
</comment>
<dbReference type="EMBL" id="CM026429">
    <property type="protein sequence ID" value="KAG0565497.1"/>
    <property type="molecule type" value="Genomic_DNA"/>
</dbReference>
<accession>A0A8T0H3Z1</accession>
<sequence>MNTTEDQVLAEQEALLAECKLCKGEKEPETKEAKVEEYEHAVVDGLPVGPASHVLGAPVGRSPWSTGLFSCFGNCGEHFTSDLQVCVLGSFAPCVLYGSNMERLYPGEDGVFMHHCMMYTYLWIVGANLLNMNLAPCISVGSRIALRRKYNLEGNGDCCFTGTGDDESREGCNTVLDVFTHFLCHTCALCQESRELRRRTLHPSYQPYMPMTPPMEQSMTPQM</sequence>
<gene>
    <name evidence="1" type="ORF">KC19_8G194900</name>
</gene>
<evidence type="ECO:0000313" key="2">
    <source>
        <dbReference type="Proteomes" id="UP000822688"/>
    </source>
</evidence>
<keyword evidence="2" id="KW-1185">Reference proteome</keyword>
<evidence type="ECO:0000313" key="1">
    <source>
        <dbReference type="EMBL" id="KAG0565497.1"/>
    </source>
</evidence>
<name>A0A8T0H3Z1_CERPU</name>
<dbReference type="AlphaFoldDB" id="A0A8T0H3Z1"/>
<dbReference type="PANTHER" id="PTHR15907">
    <property type="entry name" value="DUF614 FAMILY PROTEIN-RELATED"/>
    <property type="match status" value="1"/>
</dbReference>
<organism evidence="1 2">
    <name type="scientific">Ceratodon purpureus</name>
    <name type="common">Fire moss</name>
    <name type="synonym">Dicranum purpureum</name>
    <dbReference type="NCBI Taxonomy" id="3225"/>
    <lineage>
        <taxon>Eukaryota</taxon>
        <taxon>Viridiplantae</taxon>
        <taxon>Streptophyta</taxon>
        <taxon>Embryophyta</taxon>
        <taxon>Bryophyta</taxon>
        <taxon>Bryophytina</taxon>
        <taxon>Bryopsida</taxon>
        <taxon>Dicranidae</taxon>
        <taxon>Pseudoditrichales</taxon>
        <taxon>Ditrichaceae</taxon>
        <taxon>Ceratodon</taxon>
    </lineage>
</organism>
<dbReference type="Proteomes" id="UP000822688">
    <property type="component" value="Chromosome 8"/>
</dbReference>
<reference evidence="1" key="1">
    <citation type="submission" date="2020-06" db="EMBL/GenBank/DDBJ databases">
        <title>WGS assembly of Ceratodon purpureus strain R40.</title>
        <authorList>
            <person name="Carey S.B."/>
            <person name="Jenkins J."/>
            <person name="Shu S."/>
            <person name="Lovell J.T."/>
            <person name="Sreedasyam A."/>
            <person name="Maumus F."/>
            <person name="Tiley G.P."/>
            <person name="Fernandez-Pozo N."/>
            <person name="Barry K."/>
            <person name="Chen C."/>
            <person name="Wang M."/>
            <person name="Lipzen A."/>
            <person name="Daum C."/>
            <person name="Saski C.A."/>
            <person name="Payton A.C."/>
            <person name="Mcbreen J.C."/>
            <person name="Conrad R.E."/>
            <person name="Kollar L.M."/>
            <person name="Olsson S."/>
            <person name="Huttunen S."/>
            <person name="Landis J.B."/>
            <person name="Wickett N.J."/>
            <person name="Johnson M.G."/>
            <person name="Rensing S.A."/>
            <person name="Grimwood J."/>
            <person name="Schmutz J."/>
            <person name="Mcdaniel S.F."/>
        </authorList>
    </citation>
    <scope>NUCLEOTIDE SEQUENCE</scope>
    <source>
        <strain evidence="1">R40</strain>
    </source>
</reference>
<proteinExistence type="predicted"/>
<dbReference type="InterPro" id="IPR006461">
    <property type="entry name" value="PLAC_motif_containing"/>
</dbReference>
<dbReference type="NCBIfam" id="TIGR01571">
    <property type="entry name" value="A_thal_Cys_rich"/>
    <property type="match status" value="1"/>
</dbReference>